<feature type="signal peptide" evidence="2">
    <location>
        <begin position="1"/>
        <end position="19"/>
    </location>
</feature>
<dbReference type="PROSITE" id="PS51257">
    <property type="entry name" value="PROKAR_LIPOPROTEIN"/>
    <property type="match status" value="1"/>
</dbReference>
<feature type="chain" id="PRO_5043453338" evidence="2">
    <location>
        <begin position="20"/>
        <end position="177"/>
    </location>
</feature>
<dbReference type="EMBL" id="JAENQP010000004">
    <property type="protein sequence ID" value="MBO3359068.1"/>
    <property type="molecule type" value="Genomic_DNA"/>
</dbReference>
<name>A0AAW4J351_CLOPF</name>
<evidence type="ECO:0000313" key="4">
    <source>
        <dbReference type="Proteomes" id="UP000668068"/>
    </source>
</evidence>
<proteinExistence type="predicted"/>
<dbReference type="InterPro" id="IPR029050">
    <property type="entry name" value="Immunoprotect_excell_Ig-like"/>
</dbReference>
<protein>
    <submittedName>
        <fullName evidence="3">DUF4352 domain-containing protein</fullName>
    </submittedName>
</protein>
<organism evidence="3 4">
    <name type="scientific">Clostridium perfringens</name>
    <dbReference type="NCBI Taxonomy" id="1502"/>
    <lineage>
        <taxon>Bacteria</taxon>
        <taxon>Bacillati</taxon>
        <taxon>Bacillota</taxon>
        <taxon>Clostridia</taxon>
        <taxon>Eubacteriales</taxon>
        <taxon>Clostridiaceae</taxon>
        <taxon>Clostridium</taxon>
    </lineage>
</organism>
<dbReference type="Gene3D" id="2.60.40.1240">
    <property type="match status" value="1"/>
</dbReference>
<keyword evidence="1 2" id="KW-0732">Signal</keyword>
<comment type="caution">
    <text evidence="3">The sequence shown here is derived from an EMBL/GenBank/DDBJ whole genome shotgun (WGS) entry which is preliminary data.</text>
</comment>
<dbReference type="AlphaFoldDB" id="A0AAW4J351"/>
<evidence type="ECO:0000313" key="3">
    <source>
        <dbReference type="EMBL" id="MBO3359068.1"/>
    </source>
</evidence>
<reference evidence="3" key="1">
    <citation type="submission" date="2020-12" db="EMBL/GenBank/DDBJ databases">
        <title>Comparative genomics of Clostridium perfringens reveals patterns of host-associated phylogenetic clades and virulence factors.</title>
        <authorList>
            <person name="Smith A.H."/>
            <person name="Geier R."/>
        </authorList>
    </citation>
    <scope>NUCLEOTIDE SEQUENCE</scope>
    <source>
        <strain evidence="3">CHD30677R</strain>
    </source>
</reference>
<dbReference type="RefSeq" id="WP_003478933.1">
    <property type="nucleotide sequence ID" value="NZ_CP175543.1"/>
</dbReference>
<evidence type="ECO:0000256" key="1">
    <source>
        <dbReference type="ARBA" id="ARBA00022729"/>
    </source>
</evidence>
<dbReference type="Proteomes" id="UP000668068">
    <property type="component" value="Unassembled WGS sequence"/>
</dbReference>
<gene>
    <name evidence="3" type="ORF">JJB47_09755</name>
</gene>
<evidence type="ECO:0000256" key="2">
    <source>
        <dbReference type="SAM" id="SignalP"/>
    </source>
</evidence>
<sequence length="177" mass="19912">MKKVLVVLLSAMIISSAFVGCGGSRVTVKEPQKQEQNKEVKNTIPEIKLGEPFEVKTENGDYTLTINSIKTTDERNQFEKEQPKQVILIDYKYDNKSFQNNDGMKLYVDEQAFIVMDGEGNVLRTYPSNMDKMPQPVPVGGKCTAQIAYGVPTDSKTIKLQFERQNKPIGEMVVDIT</sequence>
<accession>A0AAW4J351</accession>